<reference evidence="1" key="1">
    <citation type="submission" date="2021-02" db="EMBL/GenBank/DDBJ databases">
        <authorList>
            <person name="Han P."/>
        </authorList>
    </citation>
    <scope>NUCLEOTIDE SEQUENCE</scope>
    <source>
        <strain evidence="1">Nitrosomonas nitrosa 18-3D</strain>
    </source>
</reference>
<comment type="caution">
    <text evidence="1">The sequence shown here is derived from an EMBL/GenBank/DDBJ whole genome shotgun (WGS) entry which is preliminary data.</text>
</comment>
<sequence length="39" mass="4559">MRSKIKSDLNNEDNIYRTAASVYFKAQAREFQPGHELDD</sequence>
<dbReference type="Proteomes" id="UP000601736">
    <property type="component" value="Unassembled WGS sequence"/>
</dbReference>
<proteinExistence type="predicted"/>
<organism evidence="1 2">
    <name type="scientific">Nitrosomonas nitrosa</name>
    <dbReference type="NCBI Taxonomy" id="52442"/>
    <lineage>
        <taxon>Bacteria</taxon>
        <taxon>Pseudomonadati</taxon>
        <taxon>Pseudomonadota</taxon>
        <taxon>Betaproteobacteria</taxon>
        <taxon>Nitrosomonadales</taxon>
        <taxon>Nitrosomonadaceae</taxon>
        <taxon>Nitrosomonas</taxon>
    </lineage>
</organism>
<name>A0A8H8Z235_9PROT</name>
<evidence type="ECO:0000313" key="1">
    <source>
        <dbReference type="EMBL" id="CAE6512130.1"/>
    </source>
</evidence>
<protein>
    <submittedName>
        <fullName evidence="1">Uncharacterized protein</fullName>
    </submittedName>
</protein>
<gene>
    <name evidence="1" type="ORF">NMYAN_40067</name>
</gene>
<dbReference type="EMBL" id="CAJNAP010000034">
    <property type="protein sequence ID" value="CAE6512130.1"/>
    <property type="molecule type" value="Genomic_DNA"/>
</dbReference>
<evidence type="ECO:0000313" key="2">
    <source>
        <dbReference type="Proteomes" id="UP000601736"/>
    </source>
</evidence>
<dbReference type="AlphaFoldDB" id="A0A8H8Z235"/>
<accession>A0A8H8Z235</accession>